<keyword evidence="1" id="KW-1133">Transmembrane helix</keyword>
<reference evidence="2 3" key="1">
    <citation type="submission" date="2020-08" db="EMBL/GenBank/DDBJ databases">
        <title>Genomic Encyclopedia of Type Strains, Phase IV (KMG-IV): sequencing the most valuable type-strain genomes for metagenomic binning, comparative biology and taxonomic classification.</title>
        <authorList>
            <person name="Goeker M."/>
        </authorList>
    </citation>
    <scope>NUCLEOTIDE SEQUENCE [LARGE SCALE GENOMIC DNA]</scope>
    <source>
        <strain evidence="2 3">DSM 102044</strain>
    </source>
</reference>
<evidence type="ECO:0000313" key="3">
    <source>
        <dbReference type="Proteomes" id="UP000588604"/>
    </source>
</evidence>
<sequence length="301" mass="34752">MRHFLVQIVKYSLLIILLANLISFSANYFLKQSSFFKPSYIINEFQPGQKLDFIIAGSSRGLTSLDTKLLGSLMNQKGFNLSLDDTGLPSHLLMVQHFFESGFEAKNCILVIDQDHFVTSKIELNDNDYRIGPYAEREYIRNYLWLREKGILKPLSYIPYFPMLAYSYYNSELLVSSIISAIRPKYRHRFDEFGDYTYPNAIDEGVSEYYEGTVSKKVNITNPIIEDLAAYLKENNCNLILYIAPYKSEKIEISNQLNFPLINHSDLLKEASLFYDEIHVNLEGKIAATTVFAESYQILQK</sequence>
<dbReference type="EMBL" id="JACIJO010000003">
    <property type="protein sequence ID" value="MBB6327782.1"/>
    <property type="molecule type" value="Genomic_DNA"/>
</dbReference>
<evidence type="ECO:0000313" key="2">
    <source>
        <dbReference type="EMBL" id="MBB6327782.1"/>
    </source>
</evidence>
<proteinExistence type="predicted"/>
<protein>
    <submittedName>
        <fullName evidence="2">Uncharacterized protein</fullName>
    </submittedName>
</protein>
<organism evidence="2 3">
    <name type="scientific">Algoriphagus iocasae</name>
    <dbReference type="NCBI Taxonomy" id="1836499"/>
    <lineage>
        <taxon>Bacteria</taxon>
        <taxon>Pseudomonadati</taxon>
        <taxon>Bacteroidota</taxon>
        <taxon>Cytophagia</taxon>
        <taxon>Cytophagales</taxon>
        <taxon>Cyclobacteriaceae</taxon>
        <taxon>Algoriphagus</taxon>
    </lineage>
</organism>
<accession>A0A841MHP2</accession>
<dbReference type="RefSeq" id="WP_184496542.1">
    <property type="nucleotide sequence ID" value="NZ_JACIJO010000003.1"/>
</dbReference>
<name>A0A841MHP2_9BACT</name>
<comment type="caution">
    <text evidence="2">The sequence shown here is derived from an EMBL/GenBank/DDBJ whole genome shotgun (WGS) entry which is preliminary data.</text>
</comment>
<dbReference type="Proteomes" id="UP000588604">
    <property type="component" value="Unassembled WGS sequence"/>
</dbReference>
<keyword evidence="3" id="KW-1185">Reference proteome</keyword>
<keyword evidence="1" id="KW-0472">Membrane</keyword>
<dbReference type="AlphaFoldDB" id="A0A841MHP2"/>
<gene>
    <name evidence="2" type="ORF">FHS59_003425</name>
</gene>
<feature type="transmembrane region" description="Helical" evidence="1">
    <location>
        <begin position="12"/>
        <end position="30"/>
    </location>
</feature>
<keyword evidence="1" id="KW-0812">Transmembrane</keyword>
<evidence type="ECO:0000256" key="1">
    <source>
        <dbReference type="SAM" id="Phobius"/>
    </source>
</evidence>